<organism evidence="2 3">
    <name type="scientific">Hyphomonas oceanitis SCH89</name>
    <dbReference type="NCBI Taxonomy" id="1280953"/>
    <lineage>
        <taxon>Bacteria</taxon>
        <taxon>Pseudomonadati</taxon>
        <taxon>Pseudomonadota</taxon>
        <taxon>Alphaproteobacteria</taxon>
        <taxon>Hyphomonadales</taxon>
        <taxon>Hyphomonadaceae</taxon>
        <taxon>Hyphomonas</taxon>
    </lineage>
</organism>
<dbReference type="OrthoDB" id="7172943at2"/>
<dbReference type="PROSITE" id="PS51257">
    <property type="entry name" value="PROKAR_LIPOPROTEIN"/>
    <property type="match status" value="1"/>
</dbReference>
<gene>
    <name evidence="2" type="ORF">HOC_09939</name>
</gene>
<dbReference type="EMBL" id="ARYL01000013">
    <property type="protein sequence ID" value="KDA02532.1"/>
    <property type="molecule type" value="Genomic_DNA"/>
</dbReference>
<keyword evidence="3" id="KW-1185">Reference proteome</keyword>
<reference evidence="2 3" key="1">
    <citation type="journal article" date="2014" name="Antonie Van Leeuwenhoek">
        <title>Hyphomonas beringensis sp. nov. and Hyphomonas chukchiensis sp. nov., isolated from surface seawater of the Bering Sea and Chukchi Sea.</title>
        <authorList>
            <person name="Li C."/>
            <person name="Lai Q."/>
            <person name="Li G."/>
            <person name="Dong C."/>
            <person name="Wang J."/>
            <person name="Liao Y."/>
            <person name="Shao Z."/>
        </authorList>
    </citation>
    <scope>NUCLEOTIDE SEQUENCE [LARGE SCALE GENOMIC DNA]</scope>
    <source>
        <strain evidence="2 3">SCH89</strain>
    </source>
</reference>
<dbReference type="STRING" id="1280953.HOC_09939"/>
<feature type="signal peptide" evidence="1">
    <location>
        <begin position="1"/>
        <end position="27"/>
    </location>
</feature>
<comment type="caution">
    <text evidence="2">The sequence shown here is derived from an EMBL/GenBank/DDBJ whole genome shotgun (WGS) entry which is preliminary data.</text>
</comment>
<protein>
    <submittedName>
        <fullName evidence="2">Putative lipoprotein</fullName>
    </submittedName>
</protein>
<accession>A0A059G6R7</accession>
<sequence length="196" mass="22384">MQITKIAAGLAALAMLVACTTATPYQAALDTKSGYSEQQIESNRFQVQFAGNSLTDRKTVETYMLYRAAELTKQNGFDHFRVVHRATDADSRVVPTGAGYSPFYSNFYLDYSYYGPRAGYFYDPYRRWAYPRSFYASRWGYYDPFWDGPQEYREVTKYVASAEIVMGKGPKPDDPAFFDADQVIFNLGTQIQRPEA</sequence>
<evidence type="ECO:0000313" key="3">
    <source>
        <dbReference type="Proteomes" id="UP000024942"/>
    </source>
</evidence>
<dbReference type="eggNOG" id="ENOG5030QDW">
    <property type="taxonomic scope" value="Bacteria"/>
</dbReference>
<dbReference type="NCBIfam" id="NF047637">
    <property type="entry name" value="lipo_CC0125"/>
    <property type="match status" value="1"/>
</dbReference>
<dbReference type="Proteomes" id="UP000024942">
    <property type="component" value="Unassembled WGS sequence"/>
</dbReference>
<proteinExistence type="predicted"/>
<evidence type="ECO:0000256" key="1">
    <source>
        <dbReference type="SAM" id="SignalP"/>
    </source>
</evidence>
<keyword evidence="1" id="KW-0732">Signal</keyword>
<feature type="chain" id="PRO_5001573291" evidence="1">
    <location>
        <begin position="28"/>
        <end position="196"/>
    </location>
</feature>
<name>A0A059G6R7_9PROT</name>
<evidence type="ECO:0000313" key="2">
    <source>
        <dbReference type="EMBL" id="KDA02532.1"/>
    </source>
</evidence>
<keyword evidence="2" id="KW-0449">Lipoprotein</keyword>
<dbReference type="RefSeq" id="WP_035538033.1">
    <property type="nucleotide sequence ID" value="NZ_ARYL01000013.1"/>
</dbReference>
<dbReference type="PATRIC" id="fig|1280953.3.peg.2008"/>
<dbReference type="AlphaFoldDB" id="A0A059G6R7"/>